<reference evidence="1 2" key="1">
    <citation type="journal article" date="2013" name="PLoS Genet.">
        <title>Plant-symbiotic fungi as chemical engineers: Multi-genome analysis of the Clavicipitaceae reveals dynamics of alkaloid loci.</title>
        <authorList>
            <person name="Schardl C.L."/>
            <person name="Young C.A."/>
            <person name="Hesse U."/>
            <person name="Amyotte S.G."/>
            <person name="Andreeva K."/>
            <person name="Calie P.J."/>
            <person name="Fleetwood D.J."/>
            <person name="Haws D.C."/>
            <person name="Moore N."/>
            <person name="Oeser B."/>
            <person name="Panaccione D.G."/>
            <person name="Schweri K.K."/>
            <person name="Voisey C.R."/>
            <person name="Farman M.L."/>
            <person name="Jaromczyk J.W."/>
            <person name="Roe B.A."/>
            <person name="O'Sullivan D.M."/>
            <person name="Scott B."/>
            <person name="Tudzynski P."/>
            <person name="An Z."/>
            <person name="Arnaoudova E.G."/>
            <person name="Bullock C.T."/>
            <person name="Charlton N.D."/>
            <person name="Chen L."/>
            <person name="Cox M."/>
            <person name="Dinkins R.D."/>
            <person name="Florea S."/>
            <person name="Glenn A.E."/>
            <person name="Gordon A."/>
            <person name="Gueldener U."/>
            <person name="Harris D.R."/>
            <person name="Hollin W."/>
            <person name="Jaromczyk J."/>
            <person name="Johnson R.D."/>
            <person name="Khan A.K."/>
            <person name="Leistner E."/>
            <person name="Leuchtmann A."/>
            <person name="Li C."/>
            <person name="Liu J."/>
            <person name="Liu J."/>
            <person name="Liu M."/>
            <person name="Mace W."/>
            <person name="Machado C."/>
            <person name="Nagabhyru P."/>
            <person name="Pan J."/>
            <person name="Schmid J."/>
            <person name="Sugawara K."/>
            <person name="Steiner U."/>
            <person name="Takach J.E."/>
            <person name="Tanaka E."/>
            <person name="Webb J.S."/>
            <person name="Wilson E.V."/>
            <person name="Wiseman J.L."/>
            <person name="Yoshida R."/>
            <person name="Zeng Z."/>
        </authorList>
    </citation>
    <scope>NUCLEOTIDE SEQUENCE [LARGE SCALE GENOMIC DNA]</scope>
    <source>
        <strain evidence="1 2">20.1</strain>
    </source>
</reference>
<accession>M1VXL8</accession>
<organism evidence="1 2">
    <name type="scientific">Claviceps purpurea (strain 20.1)</name>
    <name type="common">Ergot fungus</name>
    <name type="synonym">Sphacelia segetum</name>
    <dbReference type="NCBI Taxonomy" id="1111077"/>
    <lineage>
        <taxon>Eukaryota</taxon>
        <taxon>Fungi</taxon>
        <taxon>Dikarya</taxon>
        <taxon>Ascomycota</taxon>
        <taxon>Pezizomycotina</taxon>
        <taxon>Sordariomycetes</taxon>
        <taxon>Hypocreomycetidae</taxon>
        <taxon>Hypocreales</taxon>
        <taxon>Clavicipitaceae</taxon>
        <taxon>Claviceps</taxon>
    </lineage>
</organism>
<dbReference type="VEuPathDB" id="FungiDB:CPUR_07171"/>
<dbReference type="EMBL" id="CAGA01000054">
    <property type="protein sequence ID" value="CCE33247.1"/>
    <property type="molecule type" value="Genomic_DNA"/>
</dbReference>
<sequence length="58" mass="6043">MSSPASTLCRAGTADPAWRNVISGGTANDWCVERPQSTSVAAAKQAPVIYDLPCMAAF</sequence>
<dbReference type="Proteomes" id="UP000016801">
    <property type="component" value="Unassembled WGS sequence"/>
</dbReference>
<protein>
    <submittedName>
        <fullName evidence="1">Uncharacterized protein</fullName>
    </submittedName>
</protein>
<gene>
    <name evidence="1" type="ORF">CPUR_07171</name>
</gene>
<dbReference type="HOGENOM" id="CLU_2978946_0_0_1"/>
<dbReference type="AlphaFoldDB" id="M1VXL8"/>
<name>M1VXL8_CLAP2</name>
<evidence type="ECO:0000313" key="1">
    <source>
        <dbReference type="EMBL" id="CCE33247.1"/>
    </source>
</evidence>
<proteinExistence type="predicted"/>
<comment type="caution">
    <text evidence="1">The sequence shown here is derived from an EMBL/GenBank/DDBJ whole genome shotgun (WGS) entry which is preliminary data.</text>
</comment>
<keyword evidence="2" id="KW-1185">Reference proteome</keyword>
<evidence type="ECO:0000313" key="2">
    <source>
        <dbReference type="Proteomes" id="UP000016801"/>
    </source>
</evidence>